<dbReference type="Gene3D" id="3.30.1360.40">
    <property type="match status" value="1"/>
</dbReference>
<sequence>MKLAIEVVAIDTLMLRLFDQIEESNMPWLLAAAERLRDVFADKLLELVPSYTTLLVQYDLTQLDDQQARGLIKQALTDLSPQAATAGREQQIPVWYDTSVGPELAAIGSRSGLGVAGVIDCHSQHVYQVFALGFAPGFAFMGLVDEIIASPRLSTPRQQVPAGSLGIADRQTAIYPLQSPGGWNLIGRSPTRLFDRELNGYSLLQPGDRVRFVAVDRAEFVRLGGDDTPFEVKP</sequence>
<dbReference type="GO" id="GO:0016787">
    <property type="term" value="F:hydrolase activity"/>
    <property type="evidence" value="ECO:0007669"/>
    <property type="project" value="UniProtKB-KW"/>
</dbReference>
<dbReference type="RefSeq" id="WP_150547442.1">
    <property type="nucleotide sequence ID" value="NZ_LR215729.2"/>
</dbReference>
<dbReference type="InterPro" id="IPR003833">
    <property type="entry name" value="CT_C_D"/>
</dbReference>
<dbReference type="SMART" id="SM00796">
    <property type="entry name" value="AHS1"/>
    <property type="match status" value="1"/>
</dbReference>
<dbReference type="InterPro" id="IPR029000">
    <property type="entry name" value="Cyclophilin-like_dom_sf"/>
</dbReference>
<evidence type="ECO:0000256" key="2">
    <source>
        <dbReference type="ARBA" id="ARBA00022801"/>
    </source>
</evidence>
<dbReference type="EMBL" id="LR215729">
    <property type="protein sequence ID" value="VEV95478.1"/>
    <property type="molecule type" value="Genomic_DNA"/>
</dbReference>
<dbReference type="InterPro" id="IPR010016">
    <property type="entry name" value="PxpB"/>
</dbReference>
<proteinExistence type="predicted"/>
<evidence type="ECO:0000313" key="5">
    <source>
        <dbReference type="EMBL" id="VEV95478.1"/>
    </source>
</evidence>
<dbReference type="NCBIfam" id="TIGR00370">
    <property type="entry name" value="5-oxoprolinase subunit PxpB"/>
    <property type="match status" value="1"/>
</dbReference>
<name>A0A653DYE3_9PSED</name>
<dbReference type="GO" id="GO:0005524">
    <property type="term" value="F:ATP binding"/>
    <property type="evidence" value="ECO:0007669"/>
    <property type="project" value="UniProtKB-KW"/>
</dbReference>
<evidence type="ECO:0000256" key="3">
    <source>
        <dbReference type="ARBA" id="ARBA00022840"/>
    </source>
</evidence>
<accession>A0A653DYE3</accession>
<keyword evidence="2 5" id="KW-0378">Hydrolase</keyword>
<reference evidence="5" key="1">
    <citation type="submission" date="2019-02" db="EMBL/GenBank/DDBJ databases">
        <authorList>
            <consortium name="Genoscope - CEA"/>
            <person name="William W."/>
        </authorList>
    </citation>
    <scope>NUCLEOTIDE SEQUENCE [LARGE SCALE GENOMIC DNA]</scope>
    <source>
        <strain evidence="5">YSy11</strain>
    </source>
</reference>
<protein>
    <submittedName>
        <fullName evidence="5">Allophanate hydrolase</fullName>
    </submittedName>
</protein>
<evidence type="ECO:0000256" key="1">
    <source>
        <dbReference type="ARBA" id="ARBA00022741"/>
    </source>
</evidence>
<gene>
    <name evidence="5" type="ORF">PMYSY11_0431</name>
</gene>
<dbReference type="Pfam" id="PF02682">
    <property type="entry name" value="CT_C_D"/>
    <property type="match status" value="1"/>
</dbReference>
<evidence type="ECO:0000259" key="4">
    <source>
        <dbReference type="SMART" id="SM00796"/>
    </source>
</evidence>
<dbReference type="Gene3D" id="2.40.100.10">
    <property type="entry name" value="Cyclophilin-like"/>
    <property type="match status" value="1"/>
</dbReference>
<dbReference type="SUPFAM" id="SSF50891">
    <property type="entry name" value="Cyclophilin-like"/>
    <property type="match status" value="1"/>
</dbReference>
<dbReference type="SUPFAM" id="SSF160467">
    <property type="entry name" value="PH0987 N-terminal domain-like"/>
    <property type="match status" value="1"/>
</dbReference>
<keyword evidence="1" id="KW-0547">Nucleotide-binding</keyword>
<feature type="domain" description="Carboxyltransferase" evidence="4">
    <location>
        <begin position="3"/>
        <end position="204"/>
    </location>
</feature>
<dbReference type="PANTHER" id="PTHR34698">
    <property type="entry name" value="5-OXOPROLINASE SUBUNIT B"/>
    <property type="match status" value="1"/>
</dbReference>
<dbReference type="AlphaFoldDB" id="A0A653DYE3"/>
<keyword evidence="3" id="KW-0067">ATP-binding</keyword>
<dbReference type="PANTHER" id="PTHR34698:SF2">
    <property type="entry name" value="5-OXOPROLINASE SUBUNIT B"/>
    <property type="match status" value="1"/>
</dbReference>
<organism evidence="5">
    <name type="scientific">Pseudomonas marincola</name>
    <dbReference type="NCBI Taxonomy" id="437900"/>
    <lineage>
        <taxon>Bacteria</taxon>
        <taxon>Pseudomonadati</taxon>
        <taxon>Pseudomonadota</taxon>
        <taxon>Gammaproteobacteria</taxon>
        <taxon>Pseudomonadales</taxon>
        <taxon>Pseudomonadaceae</taxon>
        <taxon>Pseudomonas</taxon>
    </lineage>
</organism>